<name>A0AAN9TKE5_9HEMI</name>
<reference evidence="13 14" key="1">
    <citation type="submission" date="2024-03" db="EMBL/GenBank/DDBJ databases">
        <title>Adaptation during the transition from Ophiocordyceps entomopathogen to insect associate is accompanied by gene loss and intensified selection.</title>
        <authorList>
            <person name="Ward C.M."/>
            <person name="Onetto C.A."/>
            <person name="Borneman A.R."/>
        </authorList>
    </citation>
    <scope>NUCLEOTIDE SEQUENCE [LARGE SCALE GENOMIC DNA]</scope>
    <source>
        <strain evidence="13">AWRI1</strain>
        <tissue evidence="13">Single Adult Female</tissue>
    </source>
</reference>
<evidence type="ECO:0000256" key="9">
    <source>
        <dbReference type="ARBA" id="ARBA00073815"/>
    </source>
</evidence>
<dbReference type="SFLD" id="SFLDF00111">
    <property type="entry name" value="L-fuconate_dehydratase"/>
    <property type="match status" value="1"/>
</dbReference>
<organism evidence="13 14">
    <name type="scientific">Parthenolecanium corni</name>
    <dbReference type="NCBI Taxonomy" id="536013"/>
    <lineage>
        <taxon>Eukaryota</taxon>
        <taxon>Metazoa</taxon>
        <taxon>Ecdysozoa</taxon>
        <taxon>Arthropoda</taxon>
        <taxon>Hexapoda</taxon>
        <taxon>Insecta</taxon>
        <taxon>Pterygota</taxon>
        <taxon>Neoptera</taxon>
        <taxon>Paraneoptera</taxon>
        <taxon>Hemiptera</taxon>
        <taxon>Sternorrhyncha</taxon>
        <taxon>Coccoidea</taxon>
        <taxon>Coccidae</taxon>
        <taxon>Parthenolecanium</taxon>
    </lineage>
</organism>
<dbReference type="PROSITE" id="PS00909">
    <property type="entry name" value="MR_MLE_2"/>
    <property type="match status" value="1"/>
</dbReference>
<dbReference type="GO" id="GO:0009063">
    <property type="term" value="P:amino acid catabolic process"/>
    <property type="evidence" value="ECO:0007669"/>
    <property type="project" value="InterPro"/>
</dbReference>
<dbReference type="Gene3D" id="3.30.390.10">
    <property type="entry name" value="Enolase-like, N-terminal domain"/>
    <property type="match status" value="1"/>
</dbReference>
<dbReference type="SMART" id="SM00922">
    <property type="entry name" value="MR_MLE"/>
    <property type="match status" value="1"/>
</dbReference>
<proteinExistence type="inferred from homology"/>
<dbReference type="PROSITE" id="PS00531">
    <property type="entry name" value="RNASE_T2_2"/>
    <property type="match status" value="1"/>
</dbReference>
<evidence type="ECO:0000259" key="12">
    <source>
        <dbReference type="SMART" id="SM00922"/>
    </source>
</evidence>
<accession>A0AAN9TKE5</accession>
<evidence type="ECO:0000256" key="7">
    <source>
        <dbReference type="ARBA" id="ARBA00023239"/>
    </source>
</evidence>
<dbReference type="InterPro" id="IPR033130">
    <property type="entry name" value="RNase_T2_His_AS_2"/>
</dbReference>
<dbReference type="InterPro" id="IPR034610">
    <property type="entry name" value="L-fuconate_dehydratase"/>
</dbReference>
<dbReference type="GO" id="GO:0033897">
    <property type="term" value="F:ribonuclease T2 activity"/>
    <property type="evidence" value="ECO:0007669"/>
    <property type="project" value="InterPro"/>
</dbReference>
<comment type="cofactor">
    <cofactor evidence="2">
        <name>Mg(2+)</name>
        <dbReference type="ChEBI" id="CHEBI:18420"/>
    </cofactor>
</comment>
<keyword evidence="5" id="KW-0479">Metal-binding</keyword>
<sequence>MDIDHSLIITSISVKDIRIPTSRRKHGSDAMHPDPDYSCAYVILKTNSSHSGYGLTFTLGRGTEIVVSAINALSGIILKKKVQEIFSNFASYWRMITSETQLRWLGPEKGVIHLAAAALINALWDLWARIENKPVWKLLVDMEPELLVSTIDFRYLSDVITVDEAVQMLKENEKSKSEREELMKNEGYPAYTTQIGWIGYSDEKIKELCKKYVSEGFTGFKVKVGDELENDKRRCGLVRSVIGAENFLMIDANQKWDVDEAISWVSSLAEFRPLWIEEPTSPDDVLGHATISEALKPMNIGVATGEMCSNRVLFKQLLKTDAIQFCQIDSCRLGSINEILAVYFMAKKFKVPVCPHAGGVGLCEMVQHLQIFDYVCLSSTILPGQFIEYVDEEHEHFTTQITIKNAKYIAPLEPGYSVHFKDEIFEKYEFPTGSEWNKMKILSSVSRAPQWSWATREYKKPTTSGAVRDDKFDFIMFTQLYPVTSCLEEKSSTDKCHFAPDREAWTVHGIWPSDDGGMGPSFCKQVEFNVAALDGIRNELDEHWYSYKPGENVYFWEHEWKKHGSCAEELTAFDSELKYFKQGLVWNKQYNLNDMLEAQGIVPNNTKPYKAEDFENAINAYIGVKAIIHCIIDKVNSLYAKECCSADVFFNFFTIGRRI</sequence>
<dbReference type="SFLD" id="SFLDG00179">
    <property type="entry name" value="mandelate_racemase"/>
    <property type="match status" value="1"/>
</dbReference>
<evidence type="ECO:0000256" key="11">
    <source>
        <dbReference type="RuleBase" id="RU004328"/>
    </source>
</evidence>
<dbReference type="SFLD" id="SFLDS00001">
    <property type="entry name" value="Enolase"/>
    <property type="match status" value="1"/>
</dbReference>
<evidence type="ECO:0000256" key="2">
    <source>
        <dbReference type="ARBA" id="ARBA00001946"/>
    </source>
</evidence>
<evidence type="ECO:0000256" key="8">
    <source>
        <dbReference type="ARBA" id="ARBA00061144"/>
    </source>
</evidence>
<dbReference type="Pfam" id="PF00445">
    <property type="entry name" value="Ribonuclease_T2"/>
    <property type="match status" value="1"/>
</dbReference>
<keyword evidence="6" id="KW-0460">Magnesium</keyword>
<evidence type="ECO:0000256" key="4">
    <source>
        <dbReference type="ARBA" id="ARBA00013142"/>
    </source>
</evidence>
<keyword evidence="7" id="KW-0456">Lyase</keyword>
<dbReference type="GO" id="GO:0050023">
    <property type="term" value="F:L-fuconate dehydratase activity"/>
    <property type="evidence" value="ECO:0007669"/>
    <property type="project" value="UniProtKB-EC"/>
</dbReference>
<dbReference type="Pfam" id="PF13378">
    <property type="entry name" value="MR_MLE_C"/>
    <property type="match status" value="1"/>
</dbReference>
<dbReference type="InterPro" id="IPR029017">
    <property type="entry name" value="Enolase-like_N"/>
</dbReference>
<comment type="caution">
    <text evidence="13">The sequence shown here is derived from an EMBL/GenBank/DDBJ whole genome shotgun (WGS) entry which is preliminary data.</text>
</comment>
<dbReference type="InterPro" id="IPR001568">
    <property type="entry name" value="RNase_T2-like"/>
</dbReference>
<dbReference type="Proteomes" id="UP001367676">
    <property type="component" value="Unassembled WGS sequence"/>
</dbReference>
<dbReference type="InterPro" id="IPR029065">
    <property type="entry name" value="Enolase_C-like"/>
</dbReference>
<dbReference type="SUPFAM" id="SSF55895">
    <property type="entry name" value="Ribonuclease Rh-like"/>
    <property type="match status" value="1"/>
</dbReference>
<evidence type="ECO:0000313" key="13">
    <source>
        <dbReference type="EMBL" id="KAK7590774.1"/>
    </source>
</evidence>
<dbReference type="FunFam" id="3.20.20.120:FF:000007">
    <property type="entry name" value="Mitochondrial enolase superfamily member 1"/>
    <property type="match status" value="1"/>
</dbReference>
<dbReference type="SUPFAM" id="SSF51604">
    <property type="entry name" value="Enolase C-terminal domain-like"/>
    <property type="match status" value="1"/>
</dbReference>
<keyword evidence="14" id="KW-1185">Reference proteome</keyword>
<comment type="catalytic activity">
    <reaction evidence="1">
        <text>L-fuconate = 2-dehydro-3-deoxy-L-fuconate + H2O</text>
        <dbReference type="Rhea" id="RHEA:22772"/>
        <dbReference type="ChEBI" id="CHEBI:15377"/>
        <dbReference type="ChEBI" id="CHEBI:21291"/>
        <dbReference type="ChEBI" id="CHEBI:37448"/>
        <dbReference type="EC" id="4.2.1.68"/>
    </reaction>
</comment>
<evidence type="ECO:0000313" key="14">
    <source>
        <dbReference type="Proteomes" id="UP001367676"/>
    </source>
</evidence>
<dbReference type="PANTHER" id="PTHR13794">
    <property type="entry name" value="ENOLASE SUPERFAMILY, MANDELATE RACEMASE"/>
    <property type="match status" value="1"/>
</dbReference>
<dbReference type="Gene3D" id="3.20.20.120">
    <property type="entry name" value="Enolase-like C-terminal domain"/>
    <property type="match status" value="1"/>
</dbReference>
<feature type="domain" description="Mandelate racemase/muconate lactonizing enzyme C-terminal" evidence="12">
    <location>
        <begin position="202"/>
        <end position="298"/>
    </location>
</feature>
<dbReference type="InterPro" id="IPR036849">
    <property type="entry name" value="Enolase-like_C_sf"/>
</dbReference>
<evidence type="ECO:0000256" key="3">
    <source>
        <dbReference type="ARBA" id="ARBA00007469"/>
    </source>
</evidence>
<protein>
    <recommendedName>
        <fullName evidence="9">Mitochondrial enolase superfamily member 1</fullName>
        <ecNumber evidence="4">4.2.1.68</ecNumber>
    </recommendedName>
    <alternativeName>
        <fullName evidence="10">L-fuconate dehydratase</fullName>
    </alternativeName>
</protein>
<evidence type="ECO:0000256" key="1">
    <source>
        <dbReference type="ARBA" id="ARBA00001737"/>
    </source>
</evidence>
<dbReference type="EC" id="4.2.1.68" evidence="4"/>
<dbReference type="InterPro" id="IPR013342">
    <property type="entry name" value="Mandelate_racemase_C"/>
</dbReference>
<comment type="similarity">
    <text evidence="8">Belongs to the mandelate racemase/muconate lactonizing enzyme family. ENOSF1 subfamily.</text>
</comment>
<dbReference type="EMBL" id="JBBCAQ010000022">
    <property type="protein sequence ID" value="KAK7590774.1"/>
    <property type="molecule type" value="Genomic_DNA"/>
</dbReference>
<dbReference type="InterPro" id="IPR036430">
    <property type="entry name" value="RNase_T2-like_sf"/>
</dbReference>
<dbReference type="AlphaFoldDB" id="A0AAN9TKE5"/>
<comment type="similarity">
    <text evidence="3 11">Belongs to the RNase T2 family.</text>
</comment>
<evidence type="ECO:0000256" key="5">
    <source>
        <dbReference type="ARBA" id="ARBA00022723"/>
    </source>
</evidence>
<dbReference type="Gene3D" id="3.90.730.10">
    <property type="entry name" value="Ribonuclease T2-like"/>
    <property type="match status" value="1"/>
</dbReference>
<dbReference type="InterPro" id="IPR046945">
    <property type="entry name" value="RHMD-like"/>
</dbReference>
<dbReference type="GO" id="GO:0016052">
    <property type="term" value="P:carbohydrate catabolic process"/>
    <property type="evidence" value="ECO:0007669"/>
    <property type="project" value="InterPro"/>
</dbReference>
<evidence type="ECO:0000256" key="6">
    <source>
        <dbReference type="ARBA" id="ARBA00022842"/>
    </source>
</evidence>
<dbReference type="InterPro" id="IPR018110">
    <property type="entry name" value="Mandel_Rmase/mucon_lact_enz_CS"/>
</dbReference>
<dbReference type="GO" id="GO:0003723">
    <property type="term" value="F:RNA binding"/>
    <property type="evidence" value="ECO:0007669"/>
    <property type="project" value="InterPro"/>
</dbReference>
<gene>
    <name evidence="13" type="ORF">V9T40_002387</name>
</gene>
<evidence type="ECO:0000256" key="10">
    <source>
        <dbReference type="ARBA" id="ARBA00078003"/>
    </source>
</evidence>
<dbReference type="PANTHER" id="PTHR13794:SF58">
    <property type="entry name" value="MITOCHONDRIAL ENOLASE SUPERFAMILY MEMBER 1"/>
    <property type="match status" value="1"/>
</dbReference>
<dbReference type="GO" id="GO:0000287">
    <property type="term" value="F:magnesium ion binding"/>
    <property type="evidence" value="ECO:0007669"/>
    <property type="project" value="TreeGrafter"/>
</dbReference>
<dbReference type="SUPFAM" id="SSF54826">
    <property type="entry name" value="Enolase N-terminal domain-like"/>
    <property type="match status" value="1"/>
</dbReference>